<sequence>MTSLASCFRKPSRIQAVSEQAVSHPRRRFMQGADSTWSGAPARVQQRNVWKTSKVFSTRCYPHIRDIPTCLSPNRRVFQIHSARSAQASASGEVAVVIVDHGSKKEESNKMLYEFAEIFRNCTQHKIVECAHMEIAQPGIKQAVKACAEQGAKTVVIAPYFLSRGRHIQKDIPELVREAQLEFSDLECIIADPIGVDPLLAELIEKRVQLAVDSVSSATN</sequence>
<dbReference type="InterPro" id="IPR002762">
    <property type="entry name" value="CbiX-like"/>
</dbReference>
<organism evidence="3">
    <name type="scientific">Tetraselmis sp. GSL018</name>
    <dbReference type="NCBI Taxonomy" id="582737"/>
    <lineage>
        <taxon>Eukaryota</taxon>
        <taxon>Viridiplantae</taxon>
        <taxon>Chlorophyta</taxon>
        <taxon>core chlorophytes</taxon>
        <taxon>Chlorodendrophyceae</taxon>
        <taxon>Chlorodendrales</taxon>
        <taxon>Chlorodendraceae</taxon>
        <taxon>Tetraselmis</taxon>
    </lineage>
</organism>
<name>A0A061R717_9CHLO</name>
<evidence type="ECO:0000256" key="1">
    <source>
        <dbReference type="ARBA" id="ARBA00022723"/>
    </source>
</evidence>
<dbReference type="Gene3D" id="3.40.50.1400">
    <property type="match status" value="1"/>
</dbReference>
<dbReference type="CDD" id="cd03416">
    <property type="entry name" value="CbiX_SirB_N"/>
    <property type="match status" value="1"/>
</dbReference>
<evidence type="ECO:0000256" key="2">
    <source>
        <dbReference type="ARBA" id="ARBA00023239"/>
    </source>
</evidence>
<protein>
    <submittedName>
        <fullName evidence="3">Sirohydrochlorin ferrochelatase</fullName>
    </submittedName>
</protein>
<evidence type="ECO:0000313" key="3">
    <source>
        <dbReference type="EMBL" id="JAC68697.1"/>
    </source>
</evidence>
<keyword evidence="1" id="KW-0479">Metal-binding</keyword>
<proteinExistence type="predicted"/>
<dbReference type="PANTHER" id="PTHR33542:SF3">
    <property type="entry name" value="SIROHYDROCHLORIN FERROCHELATASE, CHLOROPLASTIC"/>
    <property type="match status" value="1"/>
</dbReference>
<dbReference type="PANTHER" id="PTHR33542">
    <property type="entry name" value="SIROHYDROCHLORIN FERROCHELATASE, CHLOROPLASTIC"/>
    <property type="match status" value="1"/>
</dbReference>
<accession>A0A061R717</accession>
<dbReference type="GO" id="GO:0016829">
    <property type="term" value="F:lyase activity"/>
    <property type="evidence" value="ECO:0007669"/>
    <property type="project" value="UniProtKB-KW"/>
</dbReference>
<gene>
    <name evidence="3" type="ORF">TSPGSL018_8121</name>
</gene>
<dbReference type="GO" id="GO:0046872">
    <property type="term" value="F:metal ion binding"/>
    <property type="evidence" value="ECO:0007669"/>
    <property type="project" value="UniProtKB-KW"/>
</dbReference>
<dbReference type="EMBL" id="GBEZ01017661">
    <property type="protein sequence ID" value="JAC68697.1"/>
    <property type="molecule type" value="Transcribed_RNA"/>
</dbReference>
<keyword evidence="2" id="KW-0456">Lyase</keyword>
<dbReference type="Pfam" id="PF01903">
    <property type="entry name" value="CbiX"/>
    <property type="match status" value="1"/>
</dbReference>
<reference evidence="3" key="1">
    <citation type="submission" date="2014-05" db="EMBL/GenBank/DDBJ databases">
        <title>The transcriptome of the halophilic microalga Tetraselmis sp. GSL018 isolated from the Great Salt Lake, Utah.</title>
        <authorList>
            <person name="Jinkerson R.E."/>
            <person name="D'Adamo S."/>
            <person name="Posewitz M.C."/>
        </authorList>
    </citation>
    <scope>NUCLEOTIDE SEQUENCE</scope>
    <source>
        <strain evidence="3">GSL018</strain>
    </source>
</reference>
<dbReference type="InterPro" id="IPR050963">
    <property type="entry name" value="Sirohydro_Cobaltochel/CbiX"/>
</dbReference>
<dbReference type="AlphaFoldDB" id="A0A061R717"/>
<dbReference type="SUPFAM" id="SSF53800">
    <property type="entry name" value="Chelatase"/>
    <property type="match status" value="1"/>
</dbReference>